<feature type="transmembrane region" description="Helical" evidence="6">
    <location>
        <begin position="226"/>
        <end position="244"/>
    </location>
</feature>
<feature type="transmembrane region" description="Helical" evidence="6">
    <location>
        <begin position="43"/>
        <end position="65"/>
    </location>
</feature>
<evidence type="ECO:0000256" key="4">
    <source>
        <dbReference type="ARBA" id="ARBA00022989"/>
    </source>
</evidence>
<evidence type="ECO:0000256" key="2">
    <source>
        <dbReference type="ARBA" id="ARBA00022475"/>
    </source>
</evidence>
<dbReference type="AlphaFoldDB" id="A0A0H3A9X8"/>
<comment type="subcellular location">
    <subcellularLocation>
        <location evidence="1">Cell membrane</location>
        <topology evidence="1">Multi-pass membrane protein</topology>
    </subcellularLocation>
</comment>
<evidence type="ECO:0000256" key="3">
    <source>
        <dbReference type="ARBA" id="ARBA00022692"/>
    </source>
</evidence>
<protein>
    <submittedName>
        <fullName evidence="7">Lysine exporter protein (LYSE/YGGA)</fullName>
    </submittedName>
</protein>
<accession>A0A0H3A9X8</accession>
<dbReference type="KEGG" id="dvl:Dvul_2019"/>
<dbReference type="EMBL" id="CP000527">
    <property type="protein sequence ID" value="ABM29035.1"/>
    <property type="molecule type" value="Genomic_DNA"/>
</dbReference>
<dbReference type="GO" id="GO:0015171">
    <property type="term" value="F:amino acid transmembrane transporter activity"/>
    <property type="evidence" value="ECO:0007669"/>
    <property type="project" value="TreeGrafter"/>
</dbReference>
<evidence type="ECO:0000256" key="6">
    <source>
        <dbReference type="SAM" id="Phobius"/>
    </source>
</evidence>
<dbReference type="PANTHER" id="PTHR30086:SF20">
    <property type="entry name" value="ARGININE EXPORTER PROTEIN ARGO-RELATED"/>
    <property type="match status" value="1"/>
</dbReference>
<feature type="transmembrane region" description="Helical" evidence="6">
    <location>
        <begin position="162"/>
        <end position="180"/>
    </location>
</feature>
<dbReference type="HOGENOM" id="CLU_079569_3_0_7"/>
<dbReference type="InterPro" id="IPR001123">
    <property type="entry name" value="LeuE-type"/>
</dbReference>
<dbReference type="Pfam" id="PF01810">
    <property type="entry name" value="LysE"/>
    <property type="match status" value="1"/>
</dbReference>
<keyword evidence="2" id="KW-1003">Cell membrane</keyword>
<evidence type="ECO:0000313" key="8">
    <source>
        <dbReference type="Proteomes" id="UP000009173"/>
    </source>
</evidence>
<keyword evidence="4 6" id="KW-1133">Transmembrane helix</keyword>
<keyword evidence="3 6" id="KW-0812">Transmembrane</keyword>
<evidence type="ECO:0000313" key="7">
    <source>
        <dbReference type="EMBL" id="ABM29035.1"/>
    </source>
</evidence>
<evidence type="ECO:0000256" key="1">
    <source>
        <dbReference type="ARBA" id="ARBA00004651"/>
    </source>
</evidence>
<dbReference type="PIRSF" id="PIRSF006324">
    <property type="entry name" value="LeuE"/>
    <property type="match status" value="1"/>
</dbReference>
<gene>
    <name evidence="7" type="ordered locus">Dvul_2019</name>
</gene>
<proteinExistence type="predicted"/>
<dbReference type="RefSeq" id="WP_010938268.1">
    <property type="nucleotide sequence ID" value="NC_008751.1"/>
</dbReference>
<name>A0A0H3A9X8_NITV4</name>
<sequence length="248" mass="25453">MDSDILALAGLAALLTVTPGPDTMLVLRNVLRGGTRGGVSTALGSAAGLLVHLSASALGVSAVLLHSAEAFATVRLAGACYLLWLGARSLYAALKGPSTPDAAREAHAGGEGLPCCADRGSASGNGEAPSDALSGEYGTGTAPLVQAWREGFLTNVLNPKVAVFYLAVLPQVAVSAGATVDTTTALGRSLLFGLFHIIIGVCWFSFLSCSLQRVRTTLLRPMVRRWLDGGVGALMVFFGVRLATEKGV</sequence>
<reference evidence="8" key="1">
    <citation type="journal article" date="2009" name="Environ. Microbiol.">
        <title>Contribution of mobile genetic elements to Desulfovibrio vulgaris genome plasticity.</title>
        <authorList>
            <person name="Walker C.B."/>
            <person name="Stolyar S."/>
            <person name="Chivian D."/>
            <person name="Pinel N."/>
            <person name="Gabster J.A."/>
            <person name="Dehal P.S."/>
            <person name="He Z."/>
            <person name="Yang Z.K."/>
            <person name="Yen H.C."/>
            <person name="Zhou J."/>
            <person name="Wall J.D."/>
            <person name="Hazen T.C."/>
            <person name="Arkin A.P."/>
            <person name="Stahl D.A."/>
        </authorList>
    </citation>
    <scope>NUCLEOTIDE SEQUENCE [LARGE SCALE GENOMIC DNA]</scope>
    <source>
        <strain evidence="8">DP4</strain>
    </source>
</reference>
<dbReference type="PANTHER" id="PTHR30086">
    <property type="entry name" value="ARGININE EXPORTER PROTEIN ARGO"/>
    <property type="match status" value="1"/>
</dbReference>
<keyword evidence="5 6" id="KW-0472">Membrane</keyword>
<dbReference type="Proteomes" id="UP000009173">
    <property type="component" value="Chromosome"/>
</dbReference>
<feature type="transmembrane region" description="Helical" evidence="6">
    <location>
        <begin position="186"/>
        <end position="206"/>
    </location>
</feature>
<organism evidence="7 8">
    <name type="scientific">Nitratidesulfovibrio vulgaris (strain DP4)</name>
    <name type="common">Desulfovibrio vulgaris</name>
    <dbReference type="NCBI Taxonomy" id="391774"/>
    <lineage>
        <taxon>Bacteria</taxon>
        <taxon>Pseudomonadati</taxon>
        <taxon>Thermodesulfobacteriota</taxon>
        <taxon>Desulfovibrionia</taxon>
        <taxon>Desulfovibrionales</taxon>
        <taxon>Desulfovibrionaceae</taxon>
        <taxon>Nitratidesulfovibrio</taxon>
    </lineage>
</organism>
<evidence type="ECO:0000256" key="5">
    <source>
        <dbReference type="ARBA" id="ARBA00023136"/>
    </source>
</evidence>
<dbReference type="GO" id="GO:0005886">
    <property type="term" value="C:plasma membrane"/>
    <property type="evidence" value="ECO:0007669"/>
    <property type="project" value="UniProtKB-SubCell"/>
</dbReference>